<evidence type="ECO:0000256" key="1">
    <source>
        <dbReference type="SAM" id="MobiDB-lite"/>
    </source>
</evidence>
<name>A0A6G1GFM7_9PEZI</name>
<reference evidence="2 4" key="1">
    <citation type="submission" date="2020-01" db="EMBL/GenBank/DDBJ databases">
        <authorList>
            <consortium name="DOE Joint Genome Institute"/>
            <person name="Haridas S."/>
            <person name="Albert R."/>
            <person name="Binder M."/>
            <person name="Bloem J."/>
            <person name="Labutti K."/>
            <person name="Salamov A."/>
            <person name="Andreopoulos B."/>
            <person name="Baker S.E."/>
            <person name="Barry K."/>
            <person name="Bills G."/>
            <person name="Bluhm B.H."/>
            <person name="Cannon C."/>
            <person name="Castanera R."/>
            <person name="Culley D.E."/>
            <person name="Daum C."/>
            <person name="Ezra D."/>
            <person name="Gonzalez J.B."/>
            <person name="Henrissat B."/>
            <person name="Kuo A."/>
            <person name="Liang C."/>
            <person name="Lipzen A."/>
            <person name="Lutzoni F."/>
            <person name="Magnuson J."/>
            <person name="Mondo S."/>
            <person name="Nolan M."/>
            <person name="Ohm R."/>
            <person name="Pangilinan J."/>
            <person name="Park H.-J."/>
            <person name="Ramirez L."/>
            <person name="Alfaro M."/>
            <person name="Sun H."/>
            <person name="Tritt A."/>
            <person name="Yoshinaga Y."/>
            <person name="Zwiers L.-H."/>
            <person name="Turgeon B.G."/>
            <person name="Goodwin S.B."/>
            <person name="Spatafora J.W."/>
            <person name="Crous P.W."/>
            <person name="Grigoriev I.V."/>
        </authorList>
    </citation>
    <scope>NUCLEOTIDE SEQUENCE</scope>
    <source>
        <strain evidence="2 4">CBS 781.70</strain>
    </source>
</reference>
<evidence type="ECO:0000313" key="4">
    <source>
        <dbReference type="RefSeq" id="XP_033538352.1"/>
    </source>
</evidence>
<dbReference type="GO" id="GO:0032543">
    <property type="term" value="P:mitochondrial translation"/>
    <property type="evidence" value="ECO:0007669"/>
    <property type="project" value="TreeGrafter"/>
</dbReference>
<dbReference type="Pfam" id="PF12298">
    <property type="entry name" value="Bot1p"/>
    <property type="match status" value="1"/>
</dbReference>
<evidence type="ECO:0000313" key="3">
    <source>
        <dbReference type="Proteomes" id="UP000504638"/>
    </source>
</evidence>
<evidence type="ECO:0000313" key="2">
    <source>
        <dbReference type="EMBL" id="KAF1816721.1"/>
    </source>
</evidence>
<proteinExistence type="predicted"/>
<gene>
    <name evidence="2 4" type="ORF">P152DRAFT_454949</name>
</gene>
<protein>
    <recommendedName>
        <fullName evidence="5">Ribosomal protein S35, mitochondrial</fullName>
    </recommendedName>
</protein>
<accession>A0A6G1GFM7</accession>
<organism evidence="2">
    <name type="scientific">Eremomyces bilateralis CBS 781.70</name>
    <dbReference type="NCBI Taxonomy" id="1392243"/>
    <lineage>
        <taxon>Eukaryota</taxon>
        <taxon>Fungi</taxon>
        <taxon>Dikarya</taxon>
        <taxon>Ascomycota</taxon>
        <taxon>Pezizomycotina</taxon>
        <taxon>Dothideomycetes</taxon>
        <taxon>Dothideomycetes incertae sedis</taxon>
        <taxon>Eremomycetales</taxon>
        <taxon>Eremomycetaceae</taxon>
        <taxon>Eremomyces</taxon>
    </lineage>
</organism>
<reference evidence="4" key="3">
    <citation type="submission" date="2025-04" db="UniProtKB">
        <authorList>
            <consortium name="RefSeq"/>
        </authorList>
    </citation>
    <scope>IDENTIFICATION</scope>
    <source>
        <strain evidence="4">CBS 781.70</strain>
    </source>
</reference>
<dbReference type="EMBL" id="ML975150">
    <property type="protein sequence ID" value="KAF1816721.1"/>
    <property type="molecule type" value="Genomic_DNA"/>
</dbReference>
<dbReference type="GO" id="GO:0005763">
    <property type="term" value="C:mitochondrial small ribosomal subunit"/>
    <property type="evidence" value="ECO:0007669"/>
    <property type="project" value="TreeGrafter"/>
</dbReference>
<dbReference type="RefSeq" id="XP_033538352.1">
    <property type="nucleotide sequence ID" value="XM_033678688.1"/>
</dbReference>
<feature type="region of interest" description="Disordered" evidence="1">
    <location>
        <begin position="334"/>
        <end position="370"/>
    </location>
</feature>
<dbReference type="OrthoDB" id="10052321at2759"/>
<dbReference type="GO" id="GO:0003735">
    <property type="term" value="F:structural constituent of ribosome"/>
    <property type="evidence" value="ECO:0007669"/>
    <property type="project" value="TreeGrafter"/>
</dbReference>
<keyword evidence="3" id="KW-1185">Reference proteome</keyword>
<dbReference type="InterPro" id="IPR021036">
    <property type="entry name" value="Ribosomal_mS45"/>
</dbReference>
<reference evidence="4" key="2">
    <citation type="submission" date="2020-04" db="EMBL/GenBank/DDBJ databases">
        <authorList>
            <consortium name="NCBI Genome Project"/>
        </authorList>
    </citation>
    <scope>NUCLEOTIDE SEQUENCE</scope>
    <source>
        <strain evidence="4">CBS 781.70</strain>
    </source>
</reference>
<dbReference type="AlphaFoldDB" id="A0A6G1GFM7"/>
<dbReference type="GeneID" id="54419258"/>
<dbReference type="PANTHER" id="PTHR28158">
    <property type="entry name" value="37S RIBOSOMAL PROTEIN S35, MITOCHONDRIAL"/>
    <property type="match status" value="1"/>
</dbReference>
<dbReference type="PANTHER" id="PTHR28158:SF1">
    <property type="entry name" value="SMALL RIBOSOMAL SUBUNIT PROTEIN MS45"/>
    <property type="match status" value="1"/>
</dbReference>
<dbReference type="Proteomes" id="UP000504638">
    <property type="component" value="Unplaced"/>
</dbReference>
<sequence length="370" mass="42066">MAAPQHALRRGSSSLTRFTSCSQLSSLSISRTSTRSSHYFRKLEATAEKGEVLKPMEEEELSLKALADGWLEGPGSAFKDPLHGSTNYLNAYSPSGKLFRLNTRKGEEGSEANATSDGQLPPERLEDLMPFPLNTQFRSQSVLSEELREEIYNRVVVNGSSVRSVSAEFSVSMERVGAVVRMKQIEKDWQKDGKSLAKPYAQAVLNMLPTTPYIPNDPQPHEDINDLPVHSHTTQQIFYPTSESRDFTRADAGRAFNTDLLPADARIPHPQLIEEHRERNFPPAVRQNLIDERERREIQDRERRKQKMMEREKRQVTVVPGKRHEFRFKDISVDSVGKNGRSPAGVGWRYGFPHEDRKRGQVKIPTRVDT</sequence>
<evidence type="ECO:0008006" key="5">
    <source>
        <dbReference type="Google" id="ProtNLM"/>
    </source>
</evidence>